<evidence type="ECO:0000313" key="2">
    <source>
        <dbReference type="EMBL" id="BBB92848.1"/>
    </source>
</evidence>
<keyword evidence="3" id="KW-1185">Reference proteome</keyword>
<evidence type="ECO:0000313" key="3">
    <source>
        <dbReference type="Proteomes" id="UP000276437"/>
    </source>
</evidence>
<organism evidence="2 3">
    <name type="scientific">Methylomusa anaerophila</name>
    <dbReference type="NCBI Taxonomy" id="1930071"/>
    <lineage>
        <taxon>Bacteria</taxon>
        <taxon>Bacillati</taxon>
        <taxon>Bacillota</taxon>
        <taxon>Negativicutes</taxon>
        <taxon>Selenomonadales</taxon>
        <taxon>Sporomusaceae</taxon>
        <taxon>Methylomusa</taxon>
    </lineage>
</organism>
<reference evidence="2 3" key="1">
    <citation type="journal article" date="2018" name="Int. J. Syst. Evol. Microbiol.">
        <title>Methylomusa anaerophila gen. nov., sp. nov., an anaerobic methanol-utilizing bacterium isolated from a microbial fuel cell.</title>
        <authorList>
            <person name="Amano N."/>
            <person name="Yamamuro A."/>
            <person name="Miyahara M."/>
            <person name="Kouzuma A."/>
            <person name="Abe T."/>
            <person name="Watanabe K."/>
        </authorList>
    </citation>
    <scope>NUCLEOTIDE SEQUENCE [LARGE SCALE GENOMIC DNA]</scope>
    <source>
        <strain evidence="2 3">MMFC1</strain>
    </source>
</reference>
<name>A0A348AP50_9FIRM</name>
<sequence length="123" mass="13795">MRLRRRRNKRTIDISAESPTVNEPTVQKDSDNQKQVASKKSRIKKEASPAALFRKIVENPNFNAQFLVIVLSLMSGNVPMDRGISSMSSAVDKVRNITEVITSTMQSVKVATEAPKQIKRLLQ</sequence>
<dbReference type="OrthoDB" id="1682327at2"/>
<dbReference type="EMBL" id="AP018449">
    <property type="protein sequence ID" value="BBB92848.1"/>
    <property type="molecule type" value="Genomic_DNA"/>
</dbReference>
<evidence type="ECO:0000256" key="1">
    <source>
        <dbReference type="SAM" id="MobiDB-lite"/>
    </source>
</evidence>
<dbReference type="AlphaFoldDB" id="A0A348AP50"/>
<proteinExistence type="predicted"/>
<dbReference type="Proteomes" id="UP000276437">
    <property type="component" value="Chromosome"/>
</dbReference>
<protein>
    <submittedName>
        <fullName evidence="2">Uncharacterized protein</fullName>
    </submittedName>
</protein>
<feature type="region of interest" description="Disordered" evidence="1">
    <location>
        <begin position="1"/>
        <end position="47"/>
    </location>
</feature>
<gene>
    <name evidence="2" type="ORF">MAMMFC1_03556</name>
</gene>
<dbReference type="RefSeq" id="WP_126309758.1">
    <property type="nucleotide sequence ID" value="NZ_AP018449.1"/>
</dbReference>
<dbReference type="KEGG" id="mana:MAMMFC1_03556"/>
<accession>A0A348AP50</accession>